<dbReference type="EMBL" id="CP017903">
    <property type="protein sequence ID" value="ARP20727.1"/>
    <property type="molecule type" value="Genomic_DNA"/>
</dbReference>
<name>A0A1W6UCT3_VIBAL</name>
<protein>
    <submittedName>
        <fullName evidence="1">Uncharacterized protein</fullName>
    </submittedName>
</protein>
<gene>
    <name evidence="1" type="ORF">K05K4_40030</name>
</gene>
<proteinExistence type="predicted"/>
<dbReference type="AlphaFoldDB" id="A0A1W6UCT3"/>
<sequence>MKQRLAANHADTKIVRAAVRVALLAAERGNRKAAQNLWNFAYTTARNAYQQAN</sequence>
<reference evidence="1" key="1">
    <citation type="submission" date="2016-10" db="EMBL/GenBank/DDBJ databases">
        <title>The High Quality Genome of Vibrio alginolyticus K01M1.</title>
        <authorList>
            <person name="Wendling C."/>
            <person name="Chibani C.M."/>
            <person name="Hertel R."/>
            <person name="Sproer C."/>
            <person name="Bunk B."/>
            <person name="Overmann J."/>
            <person name="Roth O."/>
            <person name="Liesegang H."/>
        </authorList>
    </citation>
    <scope>NUCLEOTIDE SEQUENCE</scope>
    <source>
        <strain evidence="1">K05K4</strain>
    </source>
</reference>
<dbReference type="RefSeq" id="WP_157664323.1">
    <property type="nucleotide sequence ID" value="NZ_CP017890.1"/>
</dbReference>
<organism evidence="1">
    <name type="scientific">Vibrio alginolyticus</name>
    <dbReference type="NCBI Taxonomy" id="663"/>
    <lineage>
        <taxon>Bacteria</taxon>
        <taxon>Pseudomonadati</taxon>
        <taxon>Pseudomonadota</taxon>
        <taxon>Gammaproteobacteria</taxon>
        <taxon>Vibrionales</taxon>
        <taxon>Vibrionaceae</taxon>
        <taxon>Vibrio</taxon>
    </lineage>
</organism>
<evidence type="ECO:0000313" key="1">
    <source>
        <dbReference type="EMBL" id="ARP20727.1"/>
    </source>
</evidence>
<accession>A0A1W6UCT3</accession>